<evidence type="ECO:0000256" key="1">
    <source>
        <dbReference type="SAM" id="MobiDB-lite"/>
    </source>
</evidence>
<name>A0AAV6WYH5_9LAMI</name>
<protein>
    <submittedName>
        <fullName evidence="2">Uncharacterized protein</fullName>
    </submittedName>
</protein>
<evidence type="ECO:0000313" key="2">
    <source>
        <dbReference type="EMBL" id="KAG8372025.1"/>
    </source>
</evidence>
<keyword evidence="3" id="KW-1185">Reference proteome</keyword>
<sequence>MENNWRRQKWDNQRKSQNKRPPRGNWRPTVPSWEKQFCKVVGSMDWETLLQLKKFMHIYENVIAWDDSAVEETFHNAKQRFWAEIKGLPCDIPLPDPDLYIDKIDWDKLEDDDGLLSDFENEVVTSDTEDDHEPVIIFGDSFLPKQAVTGWGDDEENFKVPNNSSFNDGGATGWGDDGENFKVPNSSSFNNGGATGWGDYGENFKVPNSSSFNNGGATGWGDDEENFKVPNNSSFNNGGVTGWGDYPSEGWGSWNDNSNYEVGPGYEVDDWKRGTRNESNGGRHVSRYRGSRVQGNDHYRPRNYEGRHKGMHGGEKPGVGKRSDAKGWDSFKPCGPVSHQRDAMPIRQAWNR</sequence>
<feature type="region of interest" description="Disordered" evidence="1">
    <location>
        <begin position="1"/>
        <end position="28"/>
    </location>
</feature>
<gene>
    <name evidence="2" type="ORF">BUALT_Bualt12G0023800</name>
</gene>
<dbReference type="EMBL" id="WHWC01000012">
    <property type="protein sequence ID" value="KAG8372025.1"/>
    <property type="molecule type" value="Genomic_DNA"/>
</dbReference>
<dbReference type="AlphaFoldDB" id="A0AAV6WYH5"/>
<accession>A0AAV6WYH5</accession>
<comment type="caution">
    <text evidence="2">The sequence shown here is derived from an EMBL/GenBank/DDBJ whole genome shotgun (WGS) entry which is preliminary data.</text>
</comment>
<feature type="region of interest" description="Disordered" evidence="1">
    <location>
        <begin position="158"/>
        <end position="187"/>
    </location>
</feature>
<feature type="compositionally biased region" description="Basic and acidic residues" evidence="1">
    <location>
        <begin position="295"/>
        <end position="315"/>
    </location>
</feature>
<reference evidence="2" key="1">
    <citation type="submission" date="2019-10" db="EMBL/GenBank/DDBJ databases">
        <authorList>
            <person name="Zhang R."/>
            <person name="Pan Y."/>
            <person name="Wang J."/>
            <person name="Ma R."/>
            <person name="Yu S."/>
        </authorList>
    </citation>
    <scope>NUCLEOTIDE SEQUENCE</scope>
    <source>
        <strain evidence="2">LA-IB0</strain>
        <tissue evidence="2">Leaf</tissue>
    </source>
</reference>
<dbReference type="Proteomes" id="UP000826271">
    <property type="component" value="Unassembled WGS sequence"/>
</dbReference>
<dbReference type="PANTHER" id="PTHR34567">
    <property type="entry name" value="FK506-BINDING-LIKE PROTEIN"/>
    <property type="match status" value="1"/>
</dbReference>
<dbReference type="PANTHER" id="PTHR34567:SF3">
    <property type="entry name" value="FK506-BINDING-LIKE PROTEIN"/>
    <property type="match status" value="1"/>
</dbReference>
<feature type="region of interest" description="Disordered" evidence="1">
    <location>
        <begin position="271"/>
        <end position="352"/>
    </location>
</feature>
<feature type="compositionally biased region" description="Basic and acidic residues" evidence="1">
    <location>
        <begin position="1"/>
        <end position="14"/>
    </location>
</feature>
<organism evidence="2 3">
    <name type="scientific">Buddleja alternifolia</name>
    <dbReference type="NCBI Taxonomy" id="168488"/>
    <lineage>
        <taxon>Eukaryota</taxon>
        <taxon>Viridiplantae</taxon>
        <taxon>Streptophyta</taxon>
        <taxon>Embryophyta</taxon>
        <taxon>Tracheophyta</taxon>
        <taxon>Spermatophyta</taxon>
        <taxon>Magnoliopsida</taxon>
        <taxon>eudicotyledons</taxon>
        <taxon>Gunneridae</taxon>
        <taxon>Pentapetalae</taxon>
        <taxon>asterids</taxon>
        <taxon>lamiids</taxon>
        <taxon>Lamiales</taxon>
        <taxon>Scrophulariaceae</taxon>
        <taxon>Buddlejeae</taxon>
        <taxon>Buddleja</taxon>
    </lineage>
</organism>
<evidence type="ECO:0000313" key="3">
    <source>
        <dbReference type="Proteomes" id="UP000826271"/>
    </source>
</evidence>
<proteinExistence type="predicted"/>